<protein>
    <submittedName>
        <fullName evidence="2">Glycosyltransferase involved in cell wall bisynthesis</fullName>
    </submittedName>
</protein>
<dbReference type="InterPro" id="IPR050834">
    <property type="entry name" value="Glycosyltransf_2"/>
</dbReference>
<sequence>MSASAAQTLPVAVVIPCYNDGATVEDAYRSALVQQPAELVIVDDGSSDPATLRKLDELRARGARVIRQENQGLSAARMRGVAATSSPFVQPLDADDVLAPGALRTLLAVLEQTAADVAWGEVRSFGRSDLRWRAALPIDRWMLTHVNPLPGTPLLRRSTLLAAGGWRQDAAYQDWDLYLSLAELGARGVFVPRLFMYYRVHSSSRMWRSSLASLHENLDDLRRHHPELWRSRRRLWLRSTAPPRCRLLLPLIEALPLPLRARLALKTLVAHPRPAARSQLRKLTARFTRPKVLSEEAVRDLLRRAEAELAAEHG</sequence>
<dbReference type="InterPro" id="IPR029044">
    <property type="entry name" value="Nucleotide-diphossugar_trans"/>
</dbReference>
<keyword evidence="2" id="KW-0808">Transferase</keyword>
<evidence type="ECO:0000313" key="2">
    <source>
        <dbReference type="EMBL" id="SEH15683.1"/>
    </source>
</evidence>
<keyword evidence="3" id="KW-1185">Reference proteome</keyword>
<dbReference type="InterPro" id="IPR001173">
    <property type="entry name" value="Glyco_trans_2-like"/>
</dbReference>
<organism evidence="2 3">
    <name type="scientific">Thermoleophilum album</name>
    <dbReference type="NCBI Taxonomy" id="29539"/>
    <lineage>
        <taxon>Bacteria</taxon>
        <taxon>Bacillati</taxon>
        <taxon>Actinomycetota</taxon>
        <taxon>Thermoleophilia</taxon>
        <taxon>Thermoleophilales</taxon>
        <taxon>Thermoleophilaceae</taxon>
        <taxon>Thermoleophilum</taxon>
    </lineage>
</organism>
<proteinExistence type="predicted"/>
<dbReference type="Proteomes" id="UP000222056">
    <property type="component" value="Unassembled WGS sequence"/>
</dbReference>
<accession>A0A1H6G073</accession>
<dbReference type="RefSeq" id="WP_177169472.1">
    <property type="nucleotide sequence ID" value="NZ_FNWJ01000002.1"/>
</dbReference>
<dbReference type="Pfam" id="PF00535">
    <property type="entry name" value="Glycos_transf_2"/>
    <property type="match status" value="1"/>
</dbReference>
<evidence type="ECO:0000313" key="3">
    <source>
        <dbReference type="Proteomes" id="UP000222056"/>
    </source>
</evidence>
<evidence type="ECO:0000259" key="1">
    <source>
        <dbReference type="Pfam" id="PF00535"/>
    </source>
</evidence>
<dbReference type="GO" id="GO:0016740">
    <property type="term" value="F:transferase activity"/>
    <property type="evidence" value="ECO:0007669"/>
    <property type="project" value="UniProtKB-KW"/>
</dbReference>
<dbReference type="PANTHER" id="PTHR43685">
    <property type="entry name" value="GLYCOSYLTRANSFERASE"/>
    <property type="match status" value="1"/>
</dbReference>
<dbReference type="EMBL" id="FNWJ01000002">
    <property type="protein sequence ID" value="SEH15683.1"/>
    <property type="molecule type" value="Genomic_DNA"/>
</dbReference>
<dbReference type="PANTHER" id="PTHR43685:SF2">
    <property type="entry name" value="GLYCOSYLTRANSFERASE 2-LIKE DOMAIN-CONTAINING PROTEIN"/>
    <property type="match status" value="1"/>
</dbReference>
<reference evidence="3" key="1">
    <citation type="submission" date="2016-10" db="EMBL/GenBank/DDBJ databases">
        <authorList>
            <person name="Varghese N."/>
            <person name="Submissions S."/>
        </authorList>
    </citation>
    <scope>NUCLEOTIDE SEQUENCE [LARGE SCALE GENOMIC DNA]</scope>
    <source>
        <strain evidence="3">ATCC 35263</strain>
    </source>
</reference>
<dbReference type="SUPFAM" id="SSF53448">
    <property type="entry name" value="Nucleotide-diphospho-sugar transferases"/>
    <property type="match status" value="1"/>
</dbReference>
<dbReference type="AlphaFoldDB" id="A0A1H6G073"/>
<dbReference type="STRING" id="29539.SAMN02745716_2029"/>
<dbReference type="GO" id="GO:0044010">
    <property type="term" value="P:single-species biofilm formation"/>
    <property type="evidence" value="ECO:0007669"/>
    <property type="project" value="TreeGrafter"/>
</dbReference>
<gene>
    <name evidence="2" type="ORF">SAMN02745716_2029</name>
</gene>
<dbReference type="CDD" id="cd00761">
    <property type="entry name" value="Glyco_tranf_GTA_type"/>
    <property type="match status" value="1"/>
</dbReference>
<name>A0A1H6G073_THEAL</name>
<feature type="domain" description="Glycosyltransferase 2-like" evidence="1">
    <location>
        <begin position="13"/>
        <end position="138"/>
    </location>
</feature>
<dbReference type="Gene3D" id="3.90.550.10">
    <property type="entry name" value="Spore Coat Polysaccharide Biosynthesis Protein SpsA, Chain A"/>
    <property type="match status" value="1"/>
</dbReference>